<feature type="region of interest" description="Disordered" evidence="1">
    <location>
        <begin position="181"/>
        <end position="210"/>
    </location>
</feature>
<dbReference type="OrthoDB" id="2329734at2759"/>
<proteinExistence type="predicted"/>
<evidence type="ECO:0000313" key="3">
    <source>
        <dbReference type="Proteomes" id="UP000189580"/>
    </source>
</evidence>
<dbReference type="Gene3D" id="6.10.140.1230">
    <property type="match status" value="1"/>
</dbReference>
<dbReference type="Proteomes" id="UP000189580">
    <property type="component" value="Chromosome a"/>
</dbReference>
<dbReference type="Pfam" id="PF03357">
    <property type="entry name" value="Snf7"/>
    <property type="match status" value="1"/>
</dbReference>
<name>A0A167DRS0_9ASCO</name>
<dbReference type="EMBL" id="CP014501">
    <property type="protein sequence ID" value="ANB13214.1"/>
    <property type="molecule type" value="Genomic_DNA"/>
</dbReference>
<gene>
    <name evidence="2" type="primary">VPS24</name>
    <name evidence="2" type="ORF">AWJ20_1496</name>
</gene>
<evidence type="ECO:0000256" key="1">
    <source>
        <dbReference type="SAM" id="MobiDB-lite"/>
    </source>
</evidence>
<dbReference type="InterPro" id="IPR005024">
    <property type="entry name" value="Snf7_fam"/>
</dbReference>
<dbReference type="GeneID" id="30033304"/>
<dbReference type="AlphaFoldDB" id="A0A167DRS0"/>
<dbReference type="PANTHER" id="PTHR10476">
    <property type="entry name" value="CHARGED MULTIVESICULAR BODY PROTEIN"/>
    <property type="match status" value="1"/>
</dbReference>
<dbReference type="RefSeq" id="XP_018735691.1">
    <property type="nucleotide sequence ID" value="XM_018878381.1"/>
</dbReference>
<keyword evidence="3" id="KW-1185">Reference proteome</keyword>
<protein>
    <submittedName>
        <fullName evidence="2">ESCRT-III subunit protein VPS24</fullName>
    </submittedName>
</protein>
<dbReference type="KEGG" id="slb:AWJ20_1496"/>
<evidence type="ECO:0000313" key="2">
    <source>
        <dbReference type="EMBL" id="ANB13214.1"/>
    </source>
</evidence>
<accession>A0A167DRS0</accession>
<sequence>MYYVKRAIYGPDPKEQKQKCNALIRKNQREIDKQLTSLNSLEIKSKSMIKAAAKRNDMKSARMLAKEVYNIKGQRSRLHKSKAQLNSVSLQVNEAFAIQKLEGSMKSSTGLMKEVNSLVRLPELMGTMSELSRELMKSGIIDEMVTDTLDTMDEAEFLEDSEAEEEVNAILDEIIGGKVQQAGQVPTKLPQQLEQPVLEEPDEEDDEHNEALLDSMRQRLKALQS</sequence>
<reference evidence="2 3" key="1">
    <citation type="submission" date="2016-02" db="EMBL/GenBank/DDBJ databases">
        <title>Complete genome sequence and transcriptome regulation of the pentose utilising yeast Sugiyamaella lignohabitans.</title>
        <authorList>
            <person name="Bellasio M."/>
            <person name="Peymann A."/>
            <person name="Valli M."/>
            <person name="Sipitzky M."/>
            <person name="Graf A."/>
            <person name="Sauer M."/>
            <person name="Marx H."/>
            <person name="Mattanovich D."/>
        </authorList>
    </citation>
    <scope>NUCLEOTIDE SEQUENCE [LARGE SCALE GENOMIC DNA]</scope>
    <source>
        <strain evidence="2 3">CBS 10342</strain>
    </source>
</reference>
<feature type="compositionally biased region" description="Acidic residues" evidence="1">
    <location>
        <begin position="197"/>
        <end position="208"/>
    </location>
</feature>
<dbReference type="GO" id="GO:0043328">
    <property type="term" value="P:protein transport to vacuole involved in ubiquitin-dependent protein catabolic process via the multivesicular body sorting pathway"/>
    <property type="evidence" value="ECO:0007669"/>
    <property type="project" value="EnsemblFungi"/>
</dbReference>
<organism evidence="2 3">
    <name type="scientific">Sugiyamaella lignohabitans</name>
    <dbReference type="NCBI Taxonomy" id="796027"/>
    <lineage>
        <taxon>Eukaryota</taxon>
        <taxon>Fungi</taxon>
        <taxon>Dikarya</taxon>
        <taxon>Ascomycota</taxon>
        <taxon>Saccharomycotina</taxon>
        <taxon>Dipodascomycetes</taxon>
        <taxon>Dipodascales</taxon>
        <taxon>Trichomonascaceae</taxon>
        <taxon>Sugiyamaella</taxon>
    </lineage>
</organism>